<dbReference type="InterPro" id="IPR011004">
    <property type="entry name" value="Trimer_LpxA-like_sf"/>
</dbReference>
<name>A0A6J7HX28_9ZZZZ</name>
<sequence length="249" mass="27135">MSRQIIVAGSGNLTTEIYETAVLLGFDVLILDLIGNSQIIAARKIKPSDVTEDLRKIPIIMGTVNYPEFEKLNFLELTRKNREKLYTEIINLGFKNWVSIIHPSAVISPSAKIAMNVFVNANSTISSNSVIAENSRINRNVSIGHDVSIGAFCDIAPGVTITGAVQIEDSVFIGAGSVLIHGLRVGKGSSVGAGALVTRSVDDFTLVMGSPARRKNQGFRAFRKRVLPKILKLLKALKLHKTIKQVTRR</sequence>
<dbReference type="PROSITE" id="PS00101">
    <property type="entry name" value="HEXAPEP_TRANSFERASES"/>
    <property type="match status" value="1"/>
</dbReference>
<dbReference type="AlphaFoldDB" id="A0A6J7HX28"/>
<dbReference type="GO" id="GO:0016740">
    <property type="term" value="F:transferase activity"/>
    <property type="evidence" value="ECO:0007669"/>
    <property type="project" value="UniProtKB-KW"/>
</dbReference>
<dbReference type="InterPro" id="IPR018357">
    <property type="entry name" value="Hexapep_transf_CS"/>
</dbReference>
<dbReference type="Gene3D" id="2.160.10.10">
    <property type="entry name" value="Hexapeptide repeat proteins"/>
    <property type="match status" value="1"/>
</dbReference>
<protein>
    <submittedName>
        <fullName evidence="2">Unannotated protein</fullName>
    </submittedName>
</protein>
<dbReference type="PANTHER" id="PTHR43300:SF7">
    <property type="entry name" value="UDP-N-ACETYLBACILLOSAMINE N-ACETYLTRANSFERASE"/>
    <property type="match status" value="1"/>
</dbReference>
<dbReference type="PANTHER" id="PTHR43300">
    <property type="entry name" value="ACETYLTRANSFERASE"/>
    <property type="match status" value="1"/>
</dbReference>
<dbReference type="InterPro" id="IPR050179">
    <property type="entry name" value="Trans_hexapeptide_repeat"/>
</dbReference>
<organism evidence="2">
    <name type="scientific">freshwater metagenome</name>
    <dbReference type="NCBI Taxonomy" id="449393"/>
    <lineage>
        <taxon>unclassified sequences</taxon>
        <taxon>metagenomes</taxon>
        <taxon>ecological metagenomes</taxon>
    </lineage>
</organism>
<reference evidence="2" key="1">
    <citation type="submission" date="2020-05" db="EMBL/GenBank/DDBJ databases">
        <authorList>
            <person name="Chiriac C."/>
            <person name="Salcher M."/>
            <person name="Ghai R."/>
            <person name="Kavagutti S V."/>
        </authorList>
    </citation>
    <scope>NUCLEOTIDE SEQUENCE</scope>
</reference>
<dbReference type="InterPro" id="IPR020019">
    <property type="entry name" value="AcTrfase_PglD-like"/>
</dbReference>
<dbReference type="Pfam" id="PF00132">
    <property type="entry name" value="Hexapep"/>
    <property type="match status" value="2"/>
</dbReference>
<dbReference type="InterPro" id="IPR001451">
    <property type="entry name" value="Hexapep"/>
</dbReference>
<dbReference type="EMBL" id="CAFBMZ010000019">
    <property type="protein sequence ID" value="CAB4921369.1"/>
    <property type="molecule type" value="Genomic_DNA"/>
</dbReference>
<evidence type="ECO:0000313" key="2">
    <source>
        <dbReference type="EMBL" id="CAB4921369.1"/>
    </source>
</evidence>
<keyword evidence="1" id="KW-0808">Transferase</keyword>
<accession>A0A6J7HX28</accession>
<gene>
    <name evidence="2" type="ORF">UFOPK3684_00416</name>
</gene>
<dbReference type="SUPFAM" id="SSF51161">
    <property type="entry name" value="Trimeric LpxA-like enzymes"/>
    <property type="match status" value="1"/>
</dbReference>
<dbReference type="CDD" id="cd03360">
    <property type="entry name" value="LbH_AT_putative"/>
    <property type="match status" value="1"/>
</dbReference>
<evidence type="ECO:0000256" key="1">
    <source>
        <dbReference type="ARBA" id="ARBA00022679"/>
    </source>
</evidence>
<proteinExistence type="predicted"/>